<sequence>MSALESSALGSLAVLAHLVLVVPDGVARTRGQRALVALVYVLHGAVLVTWLQFGRTEEDECVCLEVLPVDDGRPLLLVVTAMLWVYALVLASALVRR</sequence>
<dbReference type="RefSeq" id="WP_117401391.1">
    <property type="nucleotide sequence ID" value="NZ_QVNQ01000006.1"/>
</dbReference>
<keyword evidence="1" id="KW-1133">Transmembrane helix</keyword>
<dbReference type="EMBL" id="QVNQ01000006">
    <property type="protein sequence ID" value="RFS83560.1"/>
    <property type="molecule type" value="Genomic_DNA"/>
</dbReference>
<accession>A0A372GE00</accession>
<keyword evidence="3" id="KW-1185">Reference proteome</keyword>
<reference evidence="2 3" key="1">
    <citation type="submission" date="2018-08" db="EMBL/GenBank/DDBJ databases">
        <title>Actinomadura spongicola sp. nov., isolated from marine sponge Leucetta chagosensis.</title>
        <authorList>
            <person name="Li L."/>
            <person name="Lin H.W."/>
        </authorList>
    </citation>
    <scope>NUCLEOTIDE SEQUENCE [LARGE SCALE GENOMIC DNA]</scope>
    <source>
        <strain evidence="2 3">LHW52907</strain>
    </source>
</reference>
<dbReference type="AlphaFoldDB" id="A0A372GE00"/>
<dbReference type="Proteomes" id="UP000262882">
    <property type="component" value="Unassembled WGS sequence"/>
</dbReference>
<comment type="caution">
    <text evidence="2">The sequence shown here is derived from an EMBL/GenBank/DDBJ whole genome shotgun (WGS) entry which is preliminary data.</text>
</comment>
<keyword evidence="1" id="KW-0812">Transmembrane</keyword>
<proteinExistence type="predicted"/>
<organism evidence="2 3">
    <name type="scientific">Actinomadura spongiicola</name>
    <dbReference type="NCBI Taxonomy" id="2303421"/>
    <lineage>
        <taxon>Bacteria</taxon>
        <taxon>Bacillati</taxon>
        <taxon>Actinomycetota</taxon>
        <taxon>Actinomycetes</taxon>
        <taxon>Streptosporangiales</taxon>
        <taxon>Thermomonosporaceae</taxon>
        <taxon>Actinomadura</taxon>
    </lineage>
</organism>
<name>A0A372GE00_9ACTN</name>
<feature type="transmembrane region" description="Helical" evidence="1">
    <location>
        <begin position="73"/>
        <end position="95"/>
    </location>
</feature>
<evidence type="ECO:0000313" key="3">
    <source>
        <dbReference type="Proteomes" id="UP000262882"/>
    </source>
</evidence>
<gene>
    <name evidence="2" type="ORF">D0T12_21230</name>
</gene>
<keyword evidence="1" id="KW-0472">Membrane</keyword>
<protein>
    <submittedName>
        <fullName evidence="2">Uncharacterized protein</fullName>
    </submittedName>
</protein>
<evidence type="ECO:0000256" key="1">
    <source>
        <dbReference type="SAM" id="Phobius"/>
    </source>
</evidence>
<feature type="transmembrane region" description="Helical" evidence="1">
    <location>
        <begin position="34"/>
        <end position="53"/>
    </location>
</feature>
<feature type="transmembrane region" description="Helical" evidence="1">
    <location>
        <begin position="6"/>
        <end position="22"/>
    </location>
</feature>
<evidence type="ECO:0000313" key="2">
    <source>
        <dbReference type="EMBL" id="RFS83560.1"/>
    </source>
</evidence>